<reference evidence="1 2" key="1">
    <citation type="journal article" date="2015" name="Genome Announc.">
        <title>Closed Genome Sequence of Octadecabacter temperatus SB1, the First Mesophilic Species of the Genus Octadecabacter.</title>
        <authorList>
            <person name="Voget S."/>
            <person name="Billerbeck S."/>
            <person name="Simon M."/>
            <person name="Daniel R."/>
        </authorList>
    </citation>
    <scope>NUCLEOTIDE SEQUENCE [LARGE SCALE GENOMIC DNA]</scope>
    <source>
        <strain evidence="1 2">SB1</strain>
    </source>
</reference>
<organism evidence="1 2">
    <name type="scientific">Octadecabacter temperatus</name>
    <dbReference type="NCBI Taxonomy" id="1458307"/>
    <lineage>
        <taxon>Bacteria</taxon>
        <taxon>Pseudomonadati</taxon>
        <taxon>Pseudomonadota</taxon>
        <taxon>Alphaproteobacteria</taxon>
        <taxon>Rhodobacterales</taxon>
        <taxon>Roseobacteraceae</taxon>
        <taxon>Octadecabacter</taxon>
    </lineage>
</organism>
<dbReference type="Pfam" id="PF03435">
    <property type="entry name" value="Sacchrp_dh_NADP"/>
    <property type="match status" value="1"/>
</dbReference>
<dbReference type="STRING" id="1458307.OSB_03660"/>
<dbReference type="OrthoDB" id="528778at2"/>
<dbReference type="RefSeq" id="WP_049833371.1">
    <property type="nucleotide sequence ID" value="NZ_CP012160.1"/>
</dbReference>
<dbReference type="KEGG" id="otm:OSB_03660"/>
<dbReference type="InterPro" id="IPR036291">
    <property type="entry name" value="NAD(P)-bd_dom_sf"/>
</dbReference>
<dbReference type="AlphaFoldDB" id="A0A0K0Y1Z4"/>
<accession>A0A0K0Y1Z4</accession>
<dbReference type="Gene3D" id="3.40.50.720">
    <property type="entry name" value="NAD(P)-binding Rossmann-like Domain"/>
    <property type="match status" value="1"/>
</dbReference>
<dbReference type="EMBL" id="CP012160">
    <property type="protein sequence ID" value="AKS44932.1"/>
    <property type="molecule type" value="Genomic_DNA"/>
</dbReference>
<sequence length="530" mass="57235">MKVLVIGGTGMFGSRLCELLARDGHDVTIASRRKPDPMKTPELASFAHVEFDRNGPLSSFDDYDVIADAAGPFHAYGDDPYRIAKAAIEAGSHYFDLCDNAAFCQGINVLEGAAKTAGVTVASGMSSVPAVSSAAVEALCAGQTPLMIETAILPGNKAPRGRAVVESILDQTGQTYVERLGGRDVPVRSWSGSKTYDLGEYRRQGWRIEVPDQRLFPDHFNCRSVSFRAGLELGMMRYGLGVLSLVRSKIGFGVPNWFVSLMMLGAKALEPFGTDRGAMVVDVTLPNDAGFIRKTWVMRAENGDGPYTPAIAIRAACRDLATLKSGAGPALSLVALDQIEACFDDLDIETEHTQQDAIPIFEQVLGAQFDTLPDVISATHNAVTPRAFKGMASVTRGTGLLARIGALLFGFPPSAQSVEVEVVKTPDGRGETWVRRFGTKTFKSFLRPSDKGMTERFGALTFNLGLQIQDGTLHFPVTGGRIGFIPIPRFMLPQSIASEVDKDGLFHFDVLLKAPTGATLIHYKGWLKPE</sequence>
<dbReference type="PATRIC" id="fig|1458307.3.peg.370"/>
<proteinExistence type="predicted"/>
<evidence type="ECO:0000313" key="1">
    <source>
        <dbReference type="EMBL" id="AKS44932.1"/>
    </source>
</evidence>
<dbReference type="InterPro" id="IPR005097">
    <property type="entry name" value="Sacchrp_dh_NADP-bd"/>
</dbReference>
<name>A0A0K0Y1Z4_9RHOB</name>
<protein>
    <submittedName>
        <fullName evidence="1">Saccharopine dehydrogenase</fullName>
    </submittedName>
</protein>
<dbReference type="PANTHER" id="PTHR43796">
    <property type="entry name" value="CARBOXYNORSPERMIDINE SYNTHASE"/>
    <property type="match status" value="1"/>
</dbReference>
<dbReference type="SUPFAM" id="SSF51735">
    <property type="entry name" value="NAD(P)-binding Rossmann-fold domains"/>
    <property type="match status" value="1"/>
</dbReference>
<gene>
    <name evidence="1" type="ORF">OSB_03660</name>
</gene>
<evidence type="ECO:0000313" key="2">
    <source>
        <dbReference type="Proteomes" id="UP000067444"/>
    </source>
</evidence>
<dbReference type="InterPro" id="IPR025311">
    <property type="entry name" value="DUF4166"/>
</dbReference>
<dbReference type="Proteomes" id="UP000067444">
    <property type="component" value="Chromosome"/>
</dbReference>
<keyword evidence="2" id="KW-1185">Reference proteome</keyword>
<dbReference type="PANTHER" id="PTHR43796:SF2">
    <property type="entry name" value="CARBOXYNORSPERMIDINE SYNTHASE"/>
    <property type="match status" value="1"/>
</dbReference>
<dbReference type="Pfam" id="PF13761">
    <property type="entry name" value="DUF4166"/>
    <property type="match status" value="1"/>
</dbReference>